<dbReference type="EMBL" id="CP066167">
    <property type="protein sequence ID" value="QQD16737.1"/>
    <property type="molecule type" value="Genomic_DNA"/>
</dbReference>
<dbReference type="AlphaFoldDB" id="A0A7T4QXZ6"/>
<dbReference type="Gene3D" id="3.40.50.300">
    <property type="entry name" value="P-loop containing nucleotide triphosphate hydrolases"/>
    <property type="match status" value="1"/>
</dbReference>
<dbReference type="KEGG" id="snan:I6N98_10045"/>
<reference evidence="1 2" key="1">
    <citation type="submission" date="2020-12" db="EMBL/GenBank/DDBJ databases">
        <authorList>
            <person name="Shan Y."/>
        </authorList>
    </citation>
    <scope>NUCLEOTIDE SEQUENCE [LARGE SCALE GENOMIC DNA]</scope>
    <source>
        <strain evidence="2">csc3.9</strain>
    </source>
</reference>
<dbReference type="RefSeq" id="WP_198568239.1">
    <property type="nucleotide sequence ID" value="NZ_CP066167.1"/>
</dbReference>
<name>A0A7T4QXZ6_9GAMM</name>
<accession>A0A7T4QXZ6</accession>
<dbReference type="InterPro" id="IPR027417">
    <property type="entry name" value="P-loop_NTPase"/>
</dbReference>
<proteinExistence type="predicted"/>
<evidence type="ECO:0008006" key="3">
    <source>
        <dbReference type="Google" id="ProtNLM"/>
    </source>
</evidence>
<sequence length="154" mass="16728">MSCIEQQSLFAVPSSPLAELPQTAIDGAALAPVEDFSRITEVSLSSAAHLSRSVLVGLIAELSCNSDQRWLCWVADRPLKPLMTTSTQADPRILQVVNRPGEAQHRIAVRALESGRSHTVAVLMDRTISEGDKELLERAAQAGNAECLLIYLQH</sequence>
<gene>
    <name evidence="1" type="ORF">I6N98_10045</name>
</gene>
<dbReference type="Proteomes" id="UP000596063">
    <property type="component" value="Chromosome"/>
</dbReference>
<keyword evidence="2" id="KW-1185">Reference proteome</keyword>
<protein>
    <recommendedName>
        <fullName evidence="3">Cell division inhibitor SulA</fullName>
    </recommendedName>
</protein>
<evidence type="ECO:0000313" key="1">
    <source>
        <dbReference type="EMBL" id="QQD16737.1"/>
    </source>
</evidence>
<dbReference type="SUPFAM" id="SSF52540">
    <property type="entry name" value="P-loop containing nucleoside triphosphate hydrolases"/>
    <property type="match status" value="1"/>
</dbReference>
<organism evidence="1 2">
    <name type="scientific">Spongiibacter nanhainus</name>
    <dbReference type="NCBI Taxonomy" id="2794344"/>
    <lineage>
        <taxon>Bacteria</taxon>
        <taxon>Pseudomonadati</taxon>
        <taxon>Pseudomonadota</taxon>
        <taxon>Gammaproteobacteria</taxon>
        <taxon>Cellvibrionales</taxon>
        <taxon>Spongiibacteraceae</taxon>
        <taxon>Spongiibacter</taxon>
    </lineage>
</organism>
<evidence type="ECO:0000313" key="2">
    <source>
        <dbReference type="Proteomes" id="UP000596063"/>
    </source>
</evidence>